<dbReference type="RefSeq" id="WP_301197839.1">
    <property type="nucleotide sequence ID" value="NZ_JAPDPI010000004.1"/>
</dbReference>
<dbReference type="AlphaFoldDB" id="A0AAE3SIE3"/>
<organism evidence="1 2">
    <name type="scientific">Plebeiibacterium marinum</name>
    <dbReference type="NCBI Taxonomy" id="2992111"/>
    <lineage>
        <taxon>Bacteria</taxon>
        <taxon>Pseudomonadati</taxon>
        <taxon>Bacteroidota</taxon>
        <taxon>Bacteroidia</taxon>
        <taxon>Marinilabiliales</taxon>
        <taxon>Marinilabiliaceae</taxon>
        <taxon>Plebeiibacterium</taxon>
    </lineage>
</organism>
<protein>
    <submittedName>
        <fullName evidence="1">Uncharacterized protein</fullName>
    </submittedName>
</protein>
<keyword evidence="2" id="KW-1185">Reference proteome</keyword>
<evidence type="ECO:0000313" key="2">
    <source>
        <dbReference type="Proteomes" id="UP001207408"/>
    </source>
</evidence>
<accession>A0AAE3SIE3</accession>
<gene>
    <name evidence="1" type="ORF">OM074_03220</name>
</gene>
<dbReference type="EMBL" id="JAPDPI010000004">
    <property type="protein sequence ID" value="MCW3804620.1"/>
    <property type="molecule type" value="Genomic_DNA"/>
</dbReference>
<reference evidence="1" key="1">
    <citation type="submission" date="2022-10" db="EMBL/GenBank/DDBJ databases">
        <authorList>
            <person name="Yu W.X."/>
        </authorList>
    </citation>
    <scope>NUCLEOTIDE SEQUENCE</scope>
    <source>
        <strain evidence="1">D04</strain>
    </source>
</reference>
<proteinExistence type="predicted"/>
<comment type="caution">
    <text evidence="1">The sequence shown here is derived from an EMBL/GenBank/DDBJ whole genome shotgun (WGS) entry which is preliminary data.</text>
</comment>
<evidence type="ECO:0000313" key="1">
    <source>
        <dbReference type="EMBL" id="MCW3804620.1"/>
    </source>
</evidence>
<sequence length="118" mass="13190">MKRINQILSTGFVVLLLFLNVGLALTLNKGLHAHFLGNNQILIHFHNTAGPDQPHHGTDGCASANFVFSTTITYLNNAEGVVLKSLCYYLHKENITTTYRINYIPNYQYSCLRAPPVV</sequence>
<dbReference type="Proteomes" id="UP001207408">
    <property type="component" value="Unassembled WGS sequence"/>
</dbReference>
<name>A0AAE3SIE3_9BACT</name>